<dbReference type="Gene3D" id="1.25.40.10">
    <property type="entry name" value="Tetratricopeptide repeat domain"/>
    <property type="match status" value="4"/>
</dbReference>
<dbReference type="EMBL" id="JACMSC010000002">
    <property type="protein sequence ID" value="KAG6535030.1"/>
    <property type="molecule type" value="Genomic_DNA"/>
</dbReference>
<dbReference type="InterPro" id="IPR011990">
    <property type="entry name" value="TPR-like_helical_dom_sf"/>
</dbReference>
<evidence type="ECO:0000313" key="6">
    <source>
        <dbReference type="Proteomes" id="UP000734854"/>
    </source>
</evidence>
<feature type="repeat" description="PPR" evidence="3">
    <location>
        <begin position="381"/>
        <end position="415"/>
    </location>
</feature>
<dbReference type="PROSITE" id="PS51375">
    <property type="entry name" value="PPR"/>
    <property type="match status" value="7"/>
</dbReference>
<gene>
    <name evidence="5" type="ORF">ZIOFF_008948</name>
</gene>
<dbReference type="Pfam" id="PF01535">
    <property type="entry name" value="PPR"/>
    <property type="match status" value="1"/>
</dbReference>
<proteinExistence type="inferred from homology"/>
<comment type="similarity">
    <text evidence="1">Belongs to the PPR family. P subfamily.</text>
</comment>
<feature type="compositionally biased region" description="Basic residues" evidence="4">
    <location>
        <begin position="613"/>
        <end position="636"/>
    </location>
</feature>
<evidence type="ECO:0008006" key="7">
    <source>
        <dbReference type="Google" id="ProtNLM"/>
    </source>
</evidence>
<evidence type="ECO:0000313" key="5">
    <source>
        <dbReference type="EMBL" id="KAG6535030.1"/>
    </source>
</evidence>
<reference evidence="5 6" key="1">
    <citation type="submission" date="2020-08" db="EMBL/GenBank/DDBJ databases">
        <title>Plant Genome Project.</title>
        <authorList>
            <person name="Zhang R.-G."/>
        </authorList>
    </citation>
    <scope>NUCLEOTIDE SEQUENCE [LARGE SCALE GENOMIC DNA]</scope>
    <source>
        <tissue evidence="5">Rhizome</tissue>
    </source>
</reference>
<dbReference type="AlphaFoldDB" id="A0A8J5LR46"/>
<dbReference type="Proteomes" id="UP000734854">
    <property type="component" value="Unassembled WGS sequence"/>
</dbReference>
<feature type="repeat" description="PPR" evidence="3">
    <location>
        <begin position="276"/>
        <end position="310"/>
    </location>
</feature>
<protein>
    <recommendedName>
        <fullName evidence="7">Pentatricopeptide repeat-containing protein</fullName>
    </recommendedName>
</protein>
<keyword evidence="6" id="KW-1185">Reference proteome</keyword>
<dbReference type="Pfam" id="PF13041">
    <property type="entry name" value="PPR_2"/>
    <property type="match status" value="2"/>
</dbReference>
<dbReference type="PANTHER" id="PTHR46128">
    <property type="entry name" value="MITOCHONDRIAL GROUP I INTRON SPLICING FACTOR CCM1"/>
    <property type="match status" value="1"/>
</dbReference>
<feature type="repeat" description="PPR" evidence="3">
    <location>
        <begin position="311"/>
        <end position="345"/>
    </location>
</feature>
<sequence>MESRKPEWFSFWTGEDLSGIFPGKLRKKIMQRILSRCRRRNFPRTLSSTHRLIFRRDVSASAEGGVDSFSADVERTYRILRKFHSRPPKLALALRDSGVELRPGLVERVISRCGDAGTLAFRYFSWASRHPDHQPSPGAHRAMVRVLSKMRHFGPAWALVDEIRRETPDLLTPDLFIGLIRRFAAARMVAKAVEVLDEMPKYGCEADEHVFGCLLDALCKKGSVKEAASLFQDMKEQFPPNLKHFTSLLYGWCKLGKLMEAKFVLVQMKDAGFEPDVVVFNTLLGGFAAAGKMEDGYELLKEMRRRGCEPTVVSYTTLIQALCSRDRMDEAMLMFVEMRRNGCAADAVTYSTLISGFCKSGKVDRGYEFLDAMVEQGLRPDPSAYFHFFASYEKKDKLEECLELMSKMSKSGCLPDLSIYNIVIRLICKLGELKQAITIWNEMEASGLSPGLDTFVIMVHGFVEQGSLIEACTYFKDMVGRGLFTTPQYGILKDLLNALLRDEKLELAKEVWSCILNNGCELNVYAWTIWIHALLSRKHVKEASLYCLNMLDAGLMPQPSTFAKLMKGLKKLYNRLIAAEITERVRKMAEEMHITFKMYKRRGVRDLEEKAKAQAKAKRKRKKEKSHRRRFNHQHSRNPSNQVDPFDEETYIP</sequence>
<evidence type="ECO:0000256" key="4">
    <source>
        <dbReference type="SAM" id="MobiDB-lite"/>
    </source>
</evidence>
<feature type="repeat" description="PPR" evidence="3">
    <location>
        <begin position="346"/>
        <end position="380"/>
    </location>
</feature>
<feature type="repeat" description="PPR" evidence="3">
    <location>
        <begin position="241"/>
        <end position="275"/>
    </location>
</feature>
<feature type="repeat" description="PPR" evidence="3">
    <location>
        <begin position="207"/>
        <end position="237"/>
    </location>
</feature>
<dbReference type="PANTHER" id="PTHR46128:SF73">
    <property type="entry name" value="CRIB DOMAIN-CONTAINING PROTEIN"/>
    <property type="match status" value="1"/>
</dbReference>
<evidence type="ECO:0000256" key="1">
    <source>
        <dbReference type="ARBA" id="ARBA00007626"/>
    </source>
</evidence>
<organism evidence="5 6">
    <name type="scientific">Zingiber officinale</name>
    <name type="common">Ginger</name>
    <name type="synonym">Amomum zingiber</name>
    <dbReference type="NCBI Taxonomy" id="94328"/>
    <lineage>
        <taxon>Eukaryota</taxon>
        <taxon>Viridiplantae</taxon>
        <taxon>Streptophyta</taxon>
        <taxon>Embryophyta</taxon>
        <taxon>Tracheophyta</taxon>
        <taxon>Spermatophyta</taxon>
        <taxon>Magnoliopsida</taxon>
        <taxon>Liliopsida</taxon>
        <taxon>Zingiberales</taxon>
        <taxon>Zingiberaceae</taxon>
        <taxon>Zingiber</taxon>
    </lineage>
</organism>
<evidence type="ECO:0000256" key="2">
    <source>
        <dbReference type="ARBA" id="ARBA00022737"/>
    </source>
</evidence>
<feature type="region of interest" description="Disordered" evidence="4">
    <location>
        <begin position="607"/>
        <end position="653"/>
    </location>
</feature>
<dbReference type="InterPro" id="IPR050872">
    <property type="entry name" value="PPR_P_subfamily"/>
</dbReference>
<dbReference type="Pfam" id="PF12854">
    <property type="entry name" value="PPR_1"/>
    <property type="match status" value="2"/>
</dbReference>
<keyword evidence="2" id="KW-0677">Repeat</keyword>
<evidence type="ECO:0000256" key="3">
    <source>
        <dbReference type="PROSITE-ProRule" id="PRU00708"/>
    </source>
</evidence>
<name>A0A8J5LR46_ZINOF</name>
<feature type="repeat" description="PPR" evidence="3">
    <location>
        <begin position="416"/>
        <end position="450"/>
    </location>
</feature>
<dbReference type="InterPro" id="IPR002885">
    <property type="entry name" value="PPR_rpt"/>
</dbReference>
<accession>A0A8J5LR46</accession>
<comment type="caution">
    <text evidence="5">The sequence shown here is derived from an EMBL/GenBank/DDBJ whole genome shotgun (WGS) entry which is preliminary data.</text>
</comment>
<dbReference type="NCBIfam" id="TIGR00756">
    <property type="entry name" value="PPR"/>
    <property type="match status" value="8"/>
</dbReference>